<keyword evidence="1" id="KW-1133">Transmembrane helix</keyword>
<feature type="transmembrane region" description="Helical" evidence="1">
    <location>
        <begin position="253"/>
        <end position="278"/>
    </location>
</feature>
<dbReference type="PANTHER" id="PTHR33512">
    <property type="entry name" value="PROTEIN, PUTATIVE (DUF1191)-RELATED"/>
    <property type="match status" value="1"/>
</dbReference>
<gene>
    <name evidence="3" type="ORF">SSX86_013178</name>
</gene>
<evidence type="ECO:0000313" key="4">
    <source>
        <dbReference type="Proteomes" id="UP001408789"/>
    </source>
</evidence>
<proteinExistence type="predicted"/>
<feature type="signal peptide" evidence="2">
    <location>
        <begin position="1"/>
        <end position="24"/>
    </location>
</feature>
<evidence type="ECO:0000256" key="2">
    <source>
        <dbReference type="SAM" id="SignalP"/>
    </source>
</evidence>
<protein>
    <submittedName>
        <fullName evidence="3">Uncharacterized protein</fullName>
    </submittedName>
</protein>
<dbReference type="PANTHER" id="PTHR33512:SF34">
    <property type="entry name" value="MALECTIN-LIKE DOMAIN-CONTAINING PROTEIN"/>
    <property type="match status" value="1"/>
</dbReference>
<dbReference type="GO" id="GO:0016020">
    <property type="term" value="C:membrane"/>
    <property type="evidence" value="ECO:0007669"/>
    <property type="project" value="TreeGrafter"/>
</dbReference>
<dbReference type="AlphaFoldDB" id="A0AAP0DAQ8"/>
<name>A0AAP0DAQ8_9ASTR</name>
<comment type="caution">
    <text evidence="3">The sequence shown here is derived from an EMBL/GenBank/DDBJ whole genome shotgun (WGS) entry which is preliminary data.</text>
</comment>
<accession>A0AAP0DAQ8</accession>
<keyword evidence="1" id="KW-0472">Membrane</keyword>
<sequence length="328" mass="35852">MISLANFYRVFFAILLSKFPFQNAQSPPKNISLSSRFLDSVLQDYAFRSFFRHRQVTGVIYDGNVSPELTGITVSALRLRSGGLRRKGYFGYKEFDIPAGVFENPYVERVVLVYQNLGNWSSVYYPMPGYLYLSPVVGLFAYNASLSPAKVLPELDLRASEDPILIKFESFGVLKDGVSPKCVFFDLFGGVEFDRVVNGSVCKGIKQGHFGVVVEENVPAPVPAPAMMPVKGPENPIAVGGDGGDKKGGSNGWWVGGMVGGVFLVVAAAAVYGVMVAVRRCVRRRRVEKMEYVTEGGVSLAVVAVGNGKMPVAMEMRTKPVLENEYVT</sequence>
<evidence type="ECO:0000313" key="3">
    <source>
        <dbReference type="EMBL" id="KAK9069062.1"/>
    </source>
</evidence>
<keyword evidence="1" id="KW-0812">Transmembrane</keyword>
<dbReference type="EMBL" id="JBCNJP010000014">
    <property type="protein sequence ID" value="KAK9069062.1"/>
    <property type="molecule type" value="Genomic_DNA"/>
</dbReference>
<dbReference type="Proteomes" id="UP001408789">
    <property type="component" value="Unassembled WGS sequence"/>
</dbReference>
<dbReference type="Pfam" id="PF06697">
    <property type="entry name" value="DUF1191"/>
    <property type="match status" value="1"/>
</dbReference>
<keyword evidence="4" id="KW-1185">Reference proteome</keyword>
<organism evidence="3 4">
    <name type="scientific">Deinandra increscens subsp. villosa</name>
    <dbReference type="NCBI Taxonomy" id="3103831"/>
    <lineage>
        <taxon>Eukaryota</taxon>
        <taxon>Viridiplantae</taxon>
        <taxon>Streptophyta</taxon>
        <taxon>Embryophyta</taxon>
        <taxon>Tracheophyta</taxon>
        <taxon>Spermatophyta</taxon>
        <taxon>Magnoliopsida</taxon>
        <taxon>eudicotyledons</taxon>
        <taxon>Gunneridae</taxon>
        <taxon>Pentapetalae</taxon>
        <taxon>asterids</taxon>
        <taxon>campanulids</taxon>
        <taxon>Asterales</taxon>
        <taxon>Asteraceae</taxon>
        <taxon>Asteroideae</taxon>
        <taxon>Heliantheae alliance</taxon>
        <taxon>Madieae</taxon>
        <taxon>Madiinae</taxon>
        <taxon>Deinandra</taxon>
    </lineage>
</organism>
<evidence type="ECO:0000256" key="1">
    <source>
        <dbReference type="SAM" id="Phobius"/>
    </source>
</evidence>
<feature type="chain" id="PRO_5042816900" evidence="2">
    <location>
        <begin position="25"/>
        <end position="328"/>
    </location>
</feature>
<reference evidence="3 4" key="1">
    <citation type="submission" date="2024-04" db="EMBL/GenBank/DDBJ databases">
        <title>The reference genome of an endangered Asteraceae, Deinandra increscens subsp. villosa, native to the Central Coast of California.</title>
        <authorList>
            <person name="Guilliams M."/>
            <person name="Hasenstab-Lehman K."/>
            <person name="Meyer R."/>
            <person name="Mcevoy S."/>
        </authorList>
    </citation>
    <scope>NUCLEOTIDE SEQUENCE [LARGE SCALE GENOMIC DNA]</scope>
    <source>
        <tissue evidence="3">Leaf</tissue>
    </source>
</reference>
<dbReference type="InterPro" id="IPR010605">
    <property type="entry name" value="DUF1191"/>
</dbReference>
<keyword evidence="2" id="KW-0732">Signal</keyword>